<evidence type="ECO:0000256" key="4">
    <source>
        <dbReference type="ARBA" id="ARBA00022448"/>
    </source>
</evidence>
<evidence type="ECO:0000256" key="11">
    <source>
        <dbReference type="ARBA" id="ARBA00025034"/>
    </source>
</evidence>
<evidence type="ECO:0000313" key="21">
    <source>
        <dbReference type="Proteomes" id="UP001501495"/>
    </source>
</evidence>
<comment type="subunit">
    <text evidence="12">Interacts with the Sec translocase complex via SecD. Specifically interacts with transmembrane segments of nascent integral membrane proteins during membrane integration.</text>
</comment>
<keyword evidence="4" id="KW-0813">Transport</keyword>
<evidence type="ECO:0000256" key="1">
    <source>
        <dbReference type="ARBA" id="ARBA00004651"/>
    </source>
</evidence>
<evidence type="ECO:0000256" key="16">
    <source>
        <dbReference type="RuleBase" id="RU003945"/>
    </source>
</evidence>
<feature type="region of interest" description="Disordered" evidence="17">
    <location>
        <begin position="277"/>
        <end position="337"/>
    </location>
</feature>
<dbReference type="Pfam" id="PF02096">
    <property type="entry name" value="60KD_IMP"/>
    <property type="match status" value="1"/>
</dbReference>
<evidence type="ECO:0000256" key="9">
    <source>
        <dbReference type="ARBA" id="ARBA00023136"/>
    </source>
</evidence>
<dbReference type="InterPro" id="IPR028055">
    <property type="entry name" value="YidC/Oxa/ALB_C"/>
</dbReference>
<evidence type="ECO:0000256" key="14">
    <source>
        <dbReference type="ARBA" id="ARBA00033245"/>
    </source>
</evidence>
<evidence type="ECO:0000256" key="17">
    <source>
        <dbReference type="SAM" id="MobiDB-lite"/>
    </source>
</evidence>
<feature type="transmembrane region" description="Helical" evidence="18">
    <location>
        <begin position="7"/>
        <end position="29"/>
    </location>
</feature>
<feature type="transmembrane region" description="Helical" evidence="18">
    <location>
        <begin position="177"/>
        <end position="196"/>
    </location>
</feature>
<evidence type="ECO:0000256" key="8">
    <source>
        <dbReference type="ARBA" id="ARBA00022989"/>
    </source>
</evidence>
<keyword evidence="5" id="KW-1003">Cell membrane</keyword>
<keyword evidence="6 16" id="KW-0812">Transmembrane</keyword>
<dbReference type="EMBL" id="BAAAZH010000024">
    <property type="protein sequence ID" value="GAA4124383.1"/>
    <property type="molecule type" value="Genomic_DNA"/>
</dbReference>
<accession>A0ABP7XSF0</accession>
<feature type="transmembrane region" description="Helical" evidence="18">
    <location>
        <begin position="221"/>
        <end position="245"/>
    </location>
</feature>
<evidence type="ECO:0000256" key="12">
    <source>
        <dbReference type="ARBA" id="ARBA00026028"/>
    </source>
</evidence>
<sequence>MGFIGDIGHFIATPLYYAISAVLLFWHKLFTLLGLDRDGGLAWALAIVGLTLTIRAALIPLFVKQIKSSRNMQLIQPKVKELQKKYGHDRERLAQETMNLYRESGTNPFASCLPILLQMPIFFTLFRLLDQAAKKGTAHGFLDEDLARSFGQSQIFGSLPIKESFWGARTWGDDPNALVMVVALVLVLAMTATTFITQRQLMSKNMPADALTGPYAQQQKMLLYVLPVTFGLGGVAFPIGVLLYWTTSNLWTMGQQFYVIRNNPAPGTPAFAEKVARDRAKAAKHGTPLEAEVTATPEVEERRPAQRQQPKRTTKSQRKQASPKPAASDSPNDGGKQ</sequence>
<comment type="similarity">
    <text evidence="2">Belongs to the OXA1/ALB3/YidC family. Type 1 subfamily.</text>
</comment>
<evidence type="ECO:0000313" key="20">
    <source>
        <dbReference type="EMBL" id="GAA4124383.1"/>
    </source>
</evidence>
<dbReference type="CDD" id="cd20070">
    <property type="entry name" value="5TM_YidC_Alb3"/>
    <property type="match status" value="1"/>
</dbReference>
<dbReference type="InterPro" id="IPR001708">
    <property type="entry name" value="YidC/ALB3/OXA1/COX18"/>
</dbReference>
<dbReference type="NCBIfam" id="NF002350">
    <property type="entry name" value="PRK01315.1"/>
    <property type="match status" value="1"/>
</dbReference>
<comment type="caution">
    <text evidence="20">The sequence shown here is derived from an EMBL/GenBank/DDBJ whole genome shotgun (WGS) entry which is preliminary data.</text>
</comment>
<dbReference type="PANTHER" id="PTHR12428">
    <property type="entry name" value="OXA1"/>
    <property type="match status" value="1"/>
</dbReference>
<evidence type="ECO:0000256" key="2">
    <source>
        <dbReference type="ARBA" id="ARBA00010527"/>
    </source>
</evidence>
<feature type="transmembrane region" description="Helical" evidence="18">
    <location>
        <begin position="41"/>
        <end position="63"/>
    </location>
</feature>
<evidence type="ECO:0000256" key="6">
    <source>
        <dbReference type="ARBA" id="ARBA00022692"/>
    </source>
</evidence>
<name>A0ABP7XSF0_9ACTN</name>
<comment type="subcellular location">
    <subcellularLocation>
        <location evidence="1">Cell membrane</location>
        <topology evidence="1">Multi-pass membrane protein</topology>
    </subcellularLocation>
    <subcellularLocation>
        <location evidence="16">Membrane</location>
        <topology evidence="16">Multi-pass membrane protein</topology>
    </subcellularLocation>
</comment>
<reference evidence="21" key="1">
    <citation type="journal article" date="2019" name="Int. J. Syst. Evol. Microbiol.">
        <title>The Global Catalogue of Microorganisms (GCM) 10K type strain sequencing project: providing services to taxonomists for standard genome sequencing and annotation.</title>
        <authorList>
            <consortium name="The Broad Institute Genomics Platform"/>
            <consortium name="The Broad Institute Genome Sequencing Center for Infectious Disease"/>
            <person name="Wu L."/>
            <person name="Ma J."/>
        </authorList>
    </citation>
    <scope>NUCLEOTIDE SEQUENCE [LARGE SCALE GENOMIC DNA]</scope>
    <source>
        <strain evidence="21">JCM 16703</strain>
    </source>
</reference>
<gene>
    <name evidence="20" type="primary">yidC</name>
    <name evidence="20" type="ORF">GCM10022215_32070</name>
</gene>
<feature type="domain" description="Membrane insertase YidC/Oxa/ALB C-terminal" evidence="19">
    <location>
        <begin position="43"/>
        <end position="260"/>
    </location>
</feature>
<proteinExistence type="inferred from homology"/>
<keyword evidence="10" id="KW-0143">Chaperone</keyword>
<keyword evidence="21" id="KW-1185">Reference proteome</keyword>
<organism evidence="20 21">
    <name type="scientific">Nocardioides fonticola</name>
    <dbReference type="NCBI Taxonomy" id="450363"/>
    <lineage>
        <taxon>Bacteria</taxon>
        <taxon>Bacillati</taxon>
        <taxon>Actinomycetota</taxon>
        <taxon>Actinomycetes</taxon>
        <taxon>Propionibacteriales</taxon>
        <taxon>Nocardioidaceae</taxon>
        <taxon>Nocardioides</taxon>
    </lineage>
</organism>
<dbReference type="PANTHER" id="PTHR12428:SF65">
    <property type="entry name" value="CYTOCHROME C OXIDASE ASSEMBLY PROTEIN COX18, MITOCHONDRIAL"/>
    <property type="match status" value="1"/>
</dbReference>
<dbReference type="InterPro" id="IPR047196">
    <property type="entry name" value="YidC_ALB_C"/>
</dbReference>
<evidence type="ECO:0000256" key="10">
    <source>
        <dbReference type="ARBA" id="ARBA00023186"/>
    </source>
</evidence>
<evidence type="ECO:0000256" key="3">
    <source>
        <dbReference type="ARBA" id="ARBA00015325"/>
    </source>
</evidence>
<dbReference type="NCBIfam" id="TIGR03592">
    <property type="entry name" value="yidC_oxa1_cterm"/>
    <property type="match status" value="1"/>
</dbReference>
<evidence type="ECO:0000256" key="13">
    <source>
        <dbReference type="ARBA" id="ARBA00031538"/>
    </source>
</evidence>
<keyword evidence="9 18" id="KW-0472">Membrane</keyword>
<protein>
    <recommendedName>
        <fullName evidence="3">Membrane protein insertase YidC</fullName>
    </recommendedName>
    <alternativeName>
        <fullName evidence="15">Foldase YidC</fullName>
    </alternativeName>
    <alternativeName>
        <fullName evidence="14">Membrane integrase YidC</fullName>
    </alternativeName>
    <alternativeName>
        <fullName evidence="13">Membrane protein YidC</fullName>
    </alternativeName>
</protein>
<feature type="transmembrane region" description="Helical" evidence="18">
    <location>
        <begin position="108"/>
        <end position="129"/>
    </location>
</feature>
<keyword evidence="7" id="KW-0653">Protein transport</keyword>
<dbReference type="RefSeq" id="WP_344734467.1">
    <property type="nucleotide sequence ID" value="NZ_BAAAZH010000024.1"/>
</dbReference>
<feature type="compositionally biased region" description="Basic residues" evidence="17">
    <location>
        <begin position="309"/>
        <end position="318"/>
    </location>
</feature>
<keyword evidence="8 18" id="KW-1133">Transmembrane helix</keyword>
<evidence type="ECO:0000256" key="5">
    <source>
        <dbReference type="ARBA" id="ARBA00022475"/>
    </source>
</evidence>
<comment type="function">
    <text evidence="11">Required for the insertion and/or proper folding and/or complex formation of integral membrane proteins into the membrane. Involved in integration of membrane proteins that insert both dependently and independently of the Sec translocase complex, as well as at least some lipoproteins. Aids folding of multispanning membrane proteins.</text>
</comment>
<evidence type="ECO:0000259" key="19">
    <source>
        <dbReference type="Pfam" id="PF02096"/>
    </source>
</evidence>
<dbReference type="Proteomes" id="UP001501495">
    <property type="component" value="Unassembled WGS sequence"/>
</dbReference>
<evidence type="ECO:0000256" key="15">
    <source>
        <dbReference type="ARBA" id="ARBA00033342"/>
    </source>
</evidence>
<evidence type="ECO:0000256" key="7">
    <source>
        <dbReference type="ARBA" id="ARBA00022927"/>
    </source>
</evidence>
<evidence type="ECO:0000256" key="18">
    <source>
        <dbReference type="SAM" id="Phobius"/>
    </source>
</evidence>